<dbReference type="VEuPathDB" id="FungiDB:PADG_00118"/>
<sequence>MLYGKQSGVFESRDLDEVFSFRVLDENVVIHAQGVILGQKVIVAKYRAAAVQADGNNEIDHDEFLMYTEKQNRSSSTTEEVYKGPEGSWPQDNALGTAGQINLAQWMMGLGGVAMWLLTRHGEPEPVGRWIWR</sequence>
<dbReference type="AlphaFoldDB" id="A0A1D2J6J3"/>
<gene>
    <name evidence="1" type="ORF">ACO22_06761</name>
</gene>
<accession>A0A1D2J6J3</accession>
<reference evidence="1 2" key="1">
    <citation type="submission" date="2016-06" db="EMBL/GenBank/DDBJ databases">
        <authorList>
            <person name="Kjaerup R.B."/>
            <person name="Dalgaard T.S."/>
            <person name="Juul-Madsen H.R."/>
        </authorList>
    </citation>
    <scope>NUCLEOTIDE SEQUENCE [LARGE SCALE GENOMIC DNA]</scope>
    <source>
        <strain evidence="1 2">Pb300</strain>
    </source>
</reference>
<evidence type="ECO:0000313" key="1">
    <source>
        <dbReference type="EMBL" id="ODH13964.1"/>
    </source>
</evidence>
<feature type="non-terminal residue" evidence="1">
    <location>
        <position position="133"/>
    </location>
</feature>
<dbReference type="EMBL" id="LZYO01000394">
    <property type="protein sequence ID" value="ODH13964.1"/>
    <property type="molecule type" value="Genomic_DNA"/>
</dbReference>
<evidence type="ECO:0000313" key="2">
    <source>
        <dbReference type="Proteomes" id="UP000242814"/>
    </source>
</evidence>
<protein>
    <submittedName>
        <fullName evidence="1">Uncharacterized protein</fullName>
    </submittedName>
</protein>
<comment type="caution">
    <text evidence="1">The sequence shown here is derived from an EMBL/GenBank/DDBJ whole genome shotgun (WGS) entry which is preliminary data.</text>
</comment>
<proteinExistence type="predicted"/>
<name>A0A1D2J6J3_PARBR</name>
<dbReference type="Proteomes" id="UP000242814">
    <property type="component" value="Unassembled WGS sequence"/>
</dbReference>
<organism evidence="1 2">
    <name type="scientific">Paracoccidioides brasiliensis</name>
    <dbReference type="NCBI Taxonomy" id="121759"/>
    <lineage>
        <taxon>Eukaryota</taxon>
        <taxon>Fungi</taxon>
        <taxon>Dikarya</taxon>
        <taxon>Ascomycota</taxon>
        <taxon>Pezizomycotina</taxon>
        <taxon>Eurotiomycetes</taxon>
        <taxon>Eurotiomycetidae</taxon>
        <taxon>Onygenales</taxon>
        <taxon>Ajellomycetaceae</taxon>
        <taxon>Paracoccidioides</taxon>
    </lineage>
</organism>
<dbReference type="VEuPathDB" id="FungiDB:PABG_03706"/>